<proteinExistence type="inferred from homology"/>
<dbReference type="Proteomes" id="UP000767446">
    <property type="component" value="Unassembled WGS sequence"/>
</dbReference>
<dbReference type="AlphaFoldDB" id="A0A941GS24"/>
<reference evidence="3" key="1">
    <citation type="submission" date="2021-02" db="EMBL/GenBank/DDBJ databases">
        <title>Metagenome analyses of Stigonema ocellatum DSM 106950, Chlorogloea purpurea SAG 13.99 and Gomphosphaeria aponina DSM 107014.</title>
        <authorList>
            <person name="Marter P."/>
            <person name="Huang S."/>
        </authorList>
    </citation>
    <scope>NUCLEOTIDE SEQUENCE</scope>
    <source>
        <strain evidence="3">JP213</strain>
    </source>
</reference>
<evidence type="ECO:0000256" key="1">
    <source>
        <dbReference type="ARBA" id="ARBA00043985"/>
    </source>
</evidence>
<comment type="similarity">
    <text evidence="1">Belongs to the PspA/Vipp/IM30 family.</text>
</comment>
<dbReference type="PANTHER" id="PTHR31088:SF6">
    <property type="entry name" value="PHAGE SHOCK PROTEIN A"/>
    <property type="match status" value="1"/>
</dbReference>
<accession>A0A941GS24</accession>
<dbReference type="InterPro" id="IPR007157">
    <property type="entry name" value="PspA_VIPP1"/>
</dbReference>
<sequence length="192" mass="22365">MSIFDDFSKFLEDRLDEFLRNNPHLELQALEEQLQEQEQDTLRLIAEAQIQEKRLQEEILSVAQDIQTWHARVSKAKAAGRLDLANAAQEREAALLRKGNQLWGQMEGAKKRIIPAKELLRQIQQRIKEVKAKAVELKKNQEQTQATSNWDTSGWNQGVNYRAYANAVDPLEQQFERLEVDEELKQMKRNPT</sequence>
<keyword evidence="2" id="KW-0175">Coiled coil</keyword>
<feature type="coiled-coil region" evidence="2">
    <location>
        <begin position="120"/>
        <end position="147"/>
    </location>
</feature>
<dbReference type="InterPro" id="IPR030816">
    <property type="entry name" value="CHP04376"/>
</dbReference>
<dbReference type="NCBIfam" id="TIGR04376">
    <property type="entry name" value="TIGR04376 family protein"/>
    <property type="match status" value="1"/>
</dbReference>
<name>A0A941GS24_9CHRO</name>
<evidence type="ECO:0000256" key="2">
    <source>
        <dbReference type="SAM" id="Coils"/>
    </source>
</evidence>
<gene>
    <name evidence="3" type="ORF">DSM107014_03590</name>
</gene>
<protein>
    <submittedName>
        <fullName evidence="3">TIGR04376 family protein</fullName>
    </submittedName>
</protein>
<evidence type="ECO:0000313" key="4">
    <source>
        <dbReference type="Proteomes" id="UP000767446"/>
    </source>
</evidence>
<dbReference type="EMBL" id="JADQBC010000016">
    <property type="protein sequence ID" value="MBR8826982.1"/>
    <property type="molecule type" value="Genomic_DNA"/>
</dbReference>
<comment type="caution">
    <text evidence="3">The sequence shown here is derived from an EMBL/GenBank/DDBJ whole genome shotgun (WGS) entry which is preliminary data.</text>
</comment>
<organism evidence="3 4">
    <name type="scientific">Gomphosphaeria aponina SAG 52.96 = DSM 107014</name>
    <dbReference type="NCBI Taxonomy" id="1521640"/>
    <lineage>
        <taxon>Bacteria</taxon>
        <taxon>Bacillati</taxon>
        <taxon>Cyanobacteriota</taxon>
        <taxon>Cyanophyceae</taxon>
        <taxon>Oscillatoriophycideae</taxon>
        <taxon>Chroococcales</taxon>
        <taxon>Gomphosphaeriaceae</taxon>
        <taxon>Gomphosphaeria</taxon>
    </lineage>
</organism>
<dbReference type="PANTHER" id="PTHR31088">
    <property type="entry name" value="MEMBRANE-ASSOCIATED PROTEIN VIPP1, CHLOROPLASTIC"/>
    <property type="match status" value="1"/>
</dbReference>
<feature type="coiled-coil region" evidence="2">
    <location>
        <begin position="20"/>
        <end position="65"/>
    </location>
</feature>
<evidence type="ECO:0000313" key="3">
    <source>
        <dbReference type="EMBL" id="MBR8826982.1"/>
    </source>
</evidence>